<dbReference type="InterPro" id="IPR020472">
    <property type="entry name" value="WD40_PAC1"/>
</dbReference>
<evidence type="ECO:0000256" key="2">
    <source>
        <dbReference type="ARBA" id="ARBA00022737"/>
    </source>
</evidence>
<dbReference type="AlphaFoldDB" id="A0A6A2WBV5"/>
<feature type="repeat" description="WD" evidence="3">
    <location>
        <begin position="345"/>
        <end position="374"/>
    </location>
</feature>
<dbReference type="InterPro" id="IPR015943">
    <property type="entry name" value="WD40/YVTN_repeat-like_dom_sf"/>
</dbReference>
<dbReference type="Gene3D" id="2.130.10.10">
    <property type="entry name" value="YVTN repeat-like/Quinoprotein amine dehydrogenase"/>
    <property type="match status" value="2"/>
</dbReference>
<proteinExistence type="predicted"/>
<keyword evidence="2" id="KW-0677">Repeat</keyword>
<dbReference type="Pfam" id="PF00400">
    <property type="entry name" value="WD40"/>
    <property type="match status" value="6"/>
</dbReference>
<dbReference type="PANTHER" id="PTHR22844:SF370">
    <property type="entry name" value="OS12G0594000 PROTEIN"/>
    <property type="match status" value="1"/>
</dbReference>
<evidence type="ECO:0000256" key="4">
    <source>
        <dbReference type="SAM" id="MobiDB-lite"/>
    </source>
</evidence>
<feature type="compositionally biased region" description="Polar residues" evidence="4">
    <location>
        <begin position="46"/>
        <end position="63"/>
    </location>
</feature>
<dbReference type="PRINTS" id="PR00320">
    <property type="entry name" value="GPROTEINBRPT"/>
</dbReference>
<feature type="compositionally biased region" description="Polar residues" evidence="4">
    <location>
        <begin position="21"/>
        <end position="33"/>
    </location>
</feature>
<feature type="repeat" description="WD" evidence="3">
    <location>
        <begin position="211"/>
        <end position="252"/>
    </location>
</feature>
<dbReference type="EMBL" id="VEPZ02001787">
    <property type="protein sequence ID" value="KAE8654391.1"/>
    <property type="molecule type" value="Genomic_DNA"/>
</dbReference>
<dbReference type="FunFam" id="2.130.10.10:FF:000775">
    <property type="entry name" value="BnaA09g28200D protein"/>
    <property type="match status" value="1"/>
</dbReference>
<keyword evidence="6" id="KW-1185">Reference proteome</keyword>
<protein>
    <submittedName>
        <fullName evidence="5">Clast3-related</fullName>
    </submittedName>
</protein>
<dbReference type="SMART" id="SM00320">
    <property type="entry name" value="WD40"/>
    <property type="match status" value="7"/>
</dbReference>
<accession>A0A6A2WBV5</accession>
<dbReference type="InterPro" id="IPR001680">
    <property type="entry name" value="WD40_rpt"/>
</dbReference>
<reference evidence="5" key="1">
    <citation type="submission" date="2019-09" db="EMBL/GenBank/DDBJ databases">
        <title>Draft genome information of white flower Hibiscus syriacus.</title>
        <authorList>
            <person name="Kim Y.-M."/>
        </authorList>
    </citation>
    <scope>NUCLEOTIDE SEQUENCE [LARGE SCALE GENOMIC DNA]</scope>
    <source>
        <strain evidence="5">YM2019G1</strain>
    </source>
</reference>
<dbReference type="PROSITE" id="PS50082">
    <property type="entry name" value="WD_REPEATS_2"/>
    <property type="match status" value="4"/>
</dbReference>
<evidence type="ECO:0000256" key="3">
    <source>
        <dbReference type="PROSITE-ProRule" id="PRU00221"/>
    </source>
</evidence>
<gene>
    <name evidence="5" type="ORF">F3Y22_tig00117048pilonHSYRG00171</name>
</gene>
<keyword evidence="1 3" id="KW-0853">WD repeat</keyword>
<dbReference type="Proteomes" id="UP000436088">
    <property type="component" value="Unassembled WGS sequence"/>
</dbReference>
<dbReference type="CDD" id="cd00200">
    <property type="entry name" value="WD40"/>
    <property type="match status" value="1"/>
</dbReference>
<dbReference type="PANTHER" id="PTHR22844">
    <property type="entry name" value="F-BOX AND WD40 DOMAIN PROTEIN"/>
    <property type="match status" value="1"/>
</dbReference>
<feature type="repeat" description="WD" evidence="3">
    <location>
        <begin position="254"/>
        <end position="285"/>
    </location>
</feature>
<organism evidence="5 6">
    <name type="scientific">Hibiscus syriacus</name>
    <name type="common">Rose of Sharon</name>
    <dbReference type="NCBI Taxonomy" id="106335"/>
    <lineage>
        <taxon>Eukaryota</taxon>
        <taxon>Viridiplantae</taxon>
        <taxon>Streptophyta</taxon>
        <taxon>Embryophyta</taxon>
        <taxon>Tracheophyta</taxon>
        <taxon>Spermatophyta</taxon>
        <taxon>Magnoliopsida</taxon>
        <taxon>eudicotyledons</taxon>
        <taxon>Gunneridae</taxon>
        <taxon>Pentapetalae</taxon>
        <taxon>rosids</taxon>
        <taxon>malvids</taxon>
        <taxon>Malvales</taxon>
        <taxon>Malvaceae</taxon>
        <taxon>Malvoideae</taxon>
        <taxon>Hibiscus</taxon>
    </lineage>
</organism>
<evidence type="ECO:0000256" key="1">
    <source>
        <dbReference type="ARBA" id="ARBA00022574"/>
    </source>
</evidence>
<dbReference type="PROSITE" id="PS50294">
    <property type="entry name" value="WD_REPEATS_REGION"/>
    <property type="match status" value="1"/>
</dbReference>
<evidence type="ECO:0000313" key="6">
    <source>
        <dbReference type="Proteomes" id="UP000436088"/>
    </source>
</evidence>
<dbReference type="OrthoDB" id="674604at2759"/>
<dbReference type="InterPro" id="IPR036322">
    <property type="entry name" value="WD40_repeat_dom_sf"/>
</dbReference>
<comment type="caution">
    <text evidence="5">The sequence shown here is derived from an EMBL/GenBank/DDBJ whole genome shotgun (WGS) entry which is preliminary data.</text>
</comment>
<evidence type="ECO:0000313" key="5">
    <source>
        <dbReference type="EMBL" id="KAE8654391.1"/>
    </source>
</evidence>
<dbReference type="SUPFAM" id="SSF50978">
    <property type="entry name" value="WD40 repeat-like"/>
    <property type="match status" value="1"/>
</dbReference>
<name>A0A6A2WBV5_HIBSY</name>
<feature type="repeat" description="WD" evidence="3">
    <location>
        <begin position="301"/>
        <end position="333"/>
    </location>
</feature>
<feature type="region of interest" description="Disordered" evidence="4">
    <location>
        <begin position="12"/>
        <end position="71"/>
    </location>
</feature>
<sequence length="457" mass="50111">MRNDEGGTMVLEHAGHRGRPSNLSNLFAINNGTGEEEEDSPHRHSNASMASPRYSISTTTSGEGSPPRMMSPWIQPSPWHFPSSSSALENDFGQIGLIGSIVKEEGHIYSLVAAGDVLYTGTDSKTIRVWKNLKEFSSFKAKSGLVKAIIVLGDLIFTGHQDGKIRCWKVSSSNPSVIKRNGSFPNFTDFLKGSVKPKNYVEVRKKKSVLRIKHFDAVSCLSLNEEFGLLYSGSWDKTMKVWRISNFKCLESVDDAHDDAINSVAVGFDGFVFTGSADGTVKAWKREFLEKGTKHSMVQMLLKQENAVTALAVSKKSAKLYCGSSDGLVNFWEHGNQNLTHGGVLRGHKMAVLCMATAGNLVFSGSADKSICVWRREEGAIHMFLSVLSGHTGPVKCIAVEEDHGTSSNSDRKWIAYTGSLDKSIKVWRVAEHAPNLRVIQHGFLSDDDDGGRGRLV</sequence>
<dbReference type="InterPro" id="IPR045182">
    <property type="entry name" value="JINGUBANG-like"/>
</dbReference>